<dbReference type="RefSeq" id="WP_344102255.1">
    <property type="nucleotide sequence ID" value="NZ_BAAANL010000003.1"/>
</dbReference>
<protein>
    <submittedName>
        <fullName evidence="2">Alpha/beta hydrolase</fullName>
    </submittedName>
</protein>
<sequence>MTGNTPLNTVDLRVGGGLPLVLLHGFPLDLRMWATCAAALAPGIRAIGVDLPGAGHSDLDPGAAPALEHSAERVHDTLRGLGVGNAIVVGLSMGGYVALALADLYPGFVAGLGLVDTKSTADGTEALANRHRIAGTVERDQTVDAVLGMPAALLSARSLAERRTLVPTLEAWIRAQSPAGVAWVQRAMAARPDRTAVLEKYEAPVAVVVGVEDKLAPLDQAEHMAAAATRGGGDVTLTAVPDAGHMAPVEDPAAVAGALSLLHERVCAA</sequence>
<dbReference type="PRINTS" id="PR00111">
    <property type="entry name" value="ABHYDROLASE"/>
</dbReference>
<dbReference type="GO" id="GO:0016787">
    <property type="term" value="F:hydrolase activity"/>
    <property type="evidence" value="ECO:0007669"/>
    <property type="project" value="UniProtKB-KW"/>
</dbReference>
<dbReference type="PROSITE" id="PS00560">
    <property type="entry name" value="CARBOXYPEPT_SER_HIS"/>
    <property type="match status" value="1"/>
</dbReference>
<dbReference type="PANTHER" id="PTHR43798">
    <property type="entry name" value="MONOACYLGLYCEROL LIPASE"/>
    <property type="match status" value="1"/>
</dbReference>
<keyword evidence="2" id="KW-0378">Hydrolase</keyword>
<dbReference type="SUPFAM" id="SSF53474">
    <property type="entry name" value="alpha/beta-Hydrolases"/>
    <property type="match status" value="1"/>
</dbReference>
<accession>A0ABN2NDD4</accession>
<dbReference type="InterPro" id="IPR000073">
    <property type="entry name" value="AB_hydrolase_1"/>
</dbReference>
<evidence type="ECO:0000313" key="2">
    <source>
        <dbReference type="EMBL" id="GAA1862586.1"/>
    </source>
</evidence>
<dbReference type="InterPro" id="IPR050266">
    <property type="entry name" value="AB_hydrolase_sf"/>
</dbReference>
<reference evidence="2 3" key="1">
    <citation type="journal article" date="2019" name="Int. J. Syst. Evol. Microbiol.">
        <title>The Global Catalogue of Microorganisms (GCM) 10K type strain sequencing project: providing services to taxonomists for standard genome sequencing and annotation.</title>
        <authorList>
            <consortium name="The Broad Institute Genomics Platform"/>
            <consortium name="The Broad Institute Genome Sequencing Center for Infectious Disease"/>
            <person name="Wu L."/>
            <person name="Ma J."/>
        </authorList>
    </citation>
    <scope>NUCLEOTIDE SEQUENCE [LARGE SCALE GENOMIC DNA]</scope>
    <source>
        <strain evidence="2 3">JCM 14326</strain>
    </source>
</reference>
<dbReference type="InterPro" id="IPR029058">
    <property type="entry name" value="AB_hydrolase_fold"/>
</dbReference>
<gene>
    <name evidence="2" type="ORF">GCM10009751_20500</name>
</gene>
<name>A0ABN2NDD4_9MICO</name>
<dbReference type="Proteomes" id="UP001501094">
    <property type="component" value="Unassembled WGS sequence"/>
</dbReference>
<keyword evidence="3" id="KW-1185">Reference proteome</keyword>
<organism evidence="2 3">
    <name type="scientific">Myceligenerans crystallogenes</name>
    <dbReference type="NCBI Taxonomy" id="316335"/>
    <lineage>
        <taxon>Bacteria</taxon>
        <taxon>Bacillati</taxon>
        <taxon>Actinomycetota</taxon>
        <taxon>Actinomycetes</taxon>
        <taxon>Micrococcales</taxon>
        <taxon>Promicromonosporaceae</taxon>
        <taxon>Myceligenerans</taxon>
    </lineage>
</organism>
<evidence type="ECO:0000313" key="3">
    <source>
        <dbReference type="Proteomes" id="UP001501094"/>
    </source>
</evidence>
<dbReference type="InterPro" id="IPR033124">
    <property type="entry name" value="Ser_caboxypep_his_AS"/>
</dbReference>
<proteinExistence type="predicted"/>
<dbReference type="Pfam" id="PF12697">
    <property type="entry name" value="Abhydrolase_6"/>
    <property type="match status" value="1"/>
</dbReference>
<dbReference type="Gene3D" id="3.40.50.1820">
    <property type="entry name" value="alpha/beta hydrolase"/>
    <property type="match status" value="1"/>
</dbReference>
<comment type="caution">
    <text evidence="2">The sequence shown here is derived from an EMBL/GenBank/DDBJ whole genome shotgun (WGS) entry which is preliminary data.</text>
</comment>
<feature type="domain" description="AB hydrolase-1" evidence="1">
    <location>
        <begin position="20"/>
        <end position="257"/>
    </location>
</feature>
<dbReference type="EMBL" id="BAAANL010000003">
    <property type="protein sequence ID" value="GAA1862586.1"/>
    <property type="molecule type" value="Genomic_DNA"/>
</dbReference>
<evidence type="ECO:0000259" key="1">
    <source>
        <dbReference type="Pfam" id="PF12697"/>
    </source>
</evidence>